<dbReference type="Proteomes" id="UP000220840">
    <property type="component" value="Unassembled WGS sequence"/>
</dbReference>
<keyword evidence="2" id="KW-1185">Reference proteome</keyword>
<evidence type="ECO:0008006" key="3">
    <source>
        <dbReference type="Google" id="ProtNLM"/>
    </source>
</evidence>
<name>A0A2A7MKK8_9CLOT</name>
<evidence type="ECO:0000313" key="2">
    <source>
        <dbReference type="Proteomes" id="UP000220840"/>
    </source>
</evidence>
<protein>
    <recommendedName>
        <fullName evidence="3">HK97 gp10 family phage protein</fullName>
    </recommendedName>
</protein>
<dbReference type="EMBL" id="PDCJ01000001">
    <property type="protein sequence ID" value="PEG32047.1"/>
    <property type="molecule type" value="Genomic_DNA"/>
</dbReference>
<dbReference type="OrthoDB" id="1850874at2"/>
<accession>A0A2A7MKK8</accession>
<dbReference type="STRING" id="137838.GCA_001458595_03520"/>
<evidence type="ECO:0000313" key="1">
    <source>
        <dbReference type="EMBL" id="PEG32047.1"/>
    </source>
</evidence>
<sequence>MGRWGKCEFSELKKLAENVNALKDGVANEFTKEIANEIAMRLLRRIKQKTPVGQYTDGRTGGTLRNGWAIGQITQKGNSYTIEIINPVEYASYVEYGHRQTPGRFVPAIGKKLKKSWVKGRFMMTLSINEIEMQIPSIVTAKVWEELKRCFDVK</sequence>
<dbReference type="AlphaFoldDB" id="A0A2A7MKK8"/>
<reference evidence="1 2" key="1">
    <citation type="submission" date="2017-10" db="EMBL/GenBank/DDBJ databases">
        <title>Effective Description of Clostridium neonatale sp. nov. linked to necrotizing enterocolitis in neonates and a clarification of species assignable to the genus Clostridium (Prazmowski 1880) emend. Lawson and Rainey 2016.</title>
        <authorList>
            <person name="Bernard K."/>
            <person name="Burdz T."/>
            <person name="Wiebe D."/>
            <person name="Balcewich B."/>
            <person name="Alfa M."/>
            <person name="Bernier A.-M."/>
        </authorList>
    </citation>
    <scope>NUCLEOTIDE SEQUENCE [LARGE SCALE GENOMIC DNA]</scope>
    <source>
        <strain evidence="1 2">LCDC99A005</strain>
    </source>
</reference>
<organism evidence="1 2">
    <name type="scientific">Clostridium neonatale</name>
    <dbReference type="NCBI Taxonomy" id="137838"/>
    <lineage>
        <taxon>Bacteria</taxon>
        <taxon>Bacillati</taxon>
        <taxon>Bacillota</taxon>
        <taxon>Clostridia</taxon>
        <taxon>Eubacteriales</taxon>
        <taxon>Clostridiaceae</taxon>
        <taxon>Clostridium</taxon>
    </lineage>
</organism>
<proteinExistence type="predicted"/>
<comment type="caution">
    <text evidence="1">The sequence shown here is derived from an EMBL/GenBank/DDBJ whole genome shotgun (WGS) entry which is preliminary data.</text>
</comment>
<dbReference type="InterPro" id="IPR010064">
    <property type="entry name" value="HK97-gp10_tail"/>
</dbReference>
<dbReference type="Pfam" id="PF04883">
    <property type="entry name" value="HK97-gp10_like"/>
    <property type="match status" value="1"/>
</dbReference>
<gene>
    <name evidence="1" type="ORF">CQ394_10215</name>
</gene>
<dbReference type="RefSeq" id="WP_058296195.1">
    <property type="nucleotide sequence ID" value="NZ_CAMRXG010000021.1"/>
</dbReference>